<accession>W3WWR7</accession>
<dbReference type="EMBL" id="KI912115">
    <property type="protein sequence ID" value="ETS78290.1"/>
    <property type="molecule type" value="Genomic_DNA"/>
</dbReference>
<reference evidence="3" key="1">
    <citation type="journal article" date="2015" name="BMC Genomics">
        <title>Genomic and transcriptomic analysis of the endophytic fungus Pestalotiopsis fici reveals its lifestyle and high potential for synthesis of natural products.</title>
        <authorList>
            <person name="Wang X."/>
            <person name="Zhang X."/>
            <person name="Liu L."/>
            <person name="Xiang M."/>
            <person name="Wang W."/>
            <person name="Sun X."/>
            <person name="Che Y."/>
            <person name="Guo L."/>
            <person name="Liu G."/>
            <person name="Guo L."/>
            <person name="Wang C."/>
            <person name="Yin W.B."/>
            <person name="Stadler M."/>
            <person name="Zhang X."/>
            <person name="Liu X."/>
        </authorList>
    </citation>
    <scope>NUCLEOTIDE SEQUENCE [LARGE SCALE GENOMIC DNA]</scope>
    <source>
        <strain evidence="3">W106-1 / CGMCC3.15140</strain>
    </source>
</reference>
<feature type="region of interest" description="Disordered" evidence="1">
    <location>
        <begin position="214"/>
        <end position="428"/>
    </location>
</feature>
<dbReference type="RefSeq" id="XP_007837124.1">
    <property type="nucleotide sequence ID" value="XM_007838933.1"/>
</dbReference>
<dbReference type="InParanoid" id="W3WWR7"/>
<keyword evidence="3" id="KW-1185">Reference proteome</keyword>
<dbReference type="OMA" id="GRFNPNE"/>
<feature type="compositionally biased region" description="Basic and acidic residues" evidence="1">
    <location>
        <begin position="380"/>
        <end position="389"/>
    </location>
</feature>
<evidence type="ECO:0000256" key="1">
    <source>
        <dbReference type="SAM" id="MobiDB-lite"/>
    </source>
</evidence>
<evidence type="ECO:0000313" key="2">
    <source>
        <dbReference type="EMBL" id="ETS78290.1"/>
    </source>
</evidence>
<gene>
    <name evidence="2" type="ORF">PFICI_10352</name>
</gene>
<feature type="compositionally biased region" description="Polar residues" evidence="1">
    <location>
        <begin position="367"/>
        <end position="379"/>
    </location>
</feature>
<feature type="compositionally biased region" description="Polar residues" evidence="1">
    <location>
        <begin position="267"/>
        <end position="282"/>
    </location>
</feature>
<evidence type="ECO:0000313" key="3">
    <source>
        <dbReference type="Proteomes" id="UP000030651"/>
    </source>
</evidence>
<proteinExistence type="predicted"/>
<feature type="compositionally biased region" description="Basic and acidic residues" evidence="1">
    <location>
        <begin position="399"/>
        <end position="420"/>
    </location>
</feature>
<dbReference type="Proteomes" id="UP000030651">
    <property type="component" value="Unassembled WGS sequence"/>
</dbReference>
<feature type="compositionally biased region" description="Low complexity" evidence="1">
    <location>
        <begin position="294"/>
        <end position="307"/>
    </location>
</feature>
<dbReference type="STRING" id="1229662.W3WWR7"/>
<dbReference type="OrthoDB" id="4204700at2759"/>
<feature type="compositionally biased region" description="Low complexity" evidence="1">
    <location>
        <begin position="330"/>
        <end position="339"/>
    </location>
</feature>
<sequence length="428" mass="47400">MQSGTRTGAMLGDLLKEVPEDASPRVPWPFANPRKQVALENKFFEEGATIHFERLQPLQSWAGLSGLNMQMRTNFVAANVVRLASEANMRLTQTEIDSIAETSAKNFKRGAWAAPTAALFAGAAFYHGRADYKFPFFKPVGRAWFHPQAFPTTRWTILRGSSAILVWHAARWLAYYPLFKFATTIFYSSIMKMSIAADVVKDTRLARVQDAILHRISPNSPRGRRAQQAHDQSQAHVGQSESDQRDETYRRVGLPPPSPEEMRRFPRQSQTPATASSGQGDAQSPVDWASTERQQAPAPSQSSQSSSWGDSELFDDDASPVSLAARRAEQAGSAAQQSAPGVSSWDQIRRQAKSATSPFSRGDRSGQETAWSKVQQEASTPDRGRERGGSSDNYSYSETDEKSQAQKDFDAMLEAERKGESGSGSRWR</sequence>
<dbReference type="GeneID" id="19275365"/>
<dbReference type="eggNOG" id="ENOG502S320">
    <property type="taxonomic scope" value="Eukaryota"/>
</dbReference>
<protein>
    <submittedName>
        <fullName evidence="2">Uncharacterized protein</fullName>
    </submittedName>
</protein>
<dbReference type="KEGG" id="pfy:PFICI_10352"/>
<feature type="compositionally biased region" description="Polar residues" evidence="1">
    <location>
        <begin position="229"/>
        <end position="241"/>
    </location>
</feature>
<dbReference type="AlphaFoldDB" id="W3WWR7"/>
<dbReference type="HOGENOM" id="CLU_061439_0_0_1"/>
<organism evidence="2 3">
    <name type="scientific">Pestalotiopsis fici (strain W106-1 / CGMCC3.15140)</name>
    <dbReference type="NCBI Taxonomy" id="1229662"/>
    <lineage>
        <taxon>Eukaryota</taxon>
        <taxon>Fungi</taxon>
        <taxon>Dikarya</taxon>
        <taxon>Ascomycota</taxon>
        <taxon>Pezizomycotina</taxon>
        <taxon>Sordariomycetes</taxon>
        <taxon>Xylariomycetidae</taxon>
        <taxon>Amphisphaeriales</taxon>
        <taxon>Sporocadaceae</taxon>
        <taxon>Pestalotiopsis</taxon>
    </lineage>
</organism>
<name>W3WWR7_PESFW</name>